<feature type="transmembrane region" description="Helical" evidence="1">
    <location>
        <begin position="193"/>
        <end position="216"/>
    </location>
</feature>
<feature type="transmembrane region" description="Helical" evidence="1">
    <location>
        <begin position="258"/>
        <end position="283"/>
    </location>
</feature>
<dbReference type="GO" id="GO:0005886">
    <property type="term" value="C:plasma membrane"/>
    <property type="evidence" value="ECO:0007669"/>
    <property type="project" value="TreeGrafter"/>
</dbReference>
<feature type="transmembrane region" description="Helical" evidence="1">
    <location>
        <begin position="119"/>
        <end position="143"/>
    </location>
</feature>
<keyword evidence="1" id="KW-1133">Transmembrane helix</keyword>
<feature type="transmembrane region" description="Helical" evidence="1">
    <location>
        <begin position="93"/>
        <end position="113"/>
    </location>
</feature>
<dbReference type="GO" id="GO:0006814">
    <property type="term" value="P:sodium ion transport"/>
    <property type="evidence" value="ECO:0007669"/>
    <property type="project" value="InterPro"/>
</dbReference>
<name>A0A1M6EB39_9ACTN</name>
<dbReference type="GO" id="GO:0015293">
    <property type="term" value="F:symporter activity"/>
    <property type="evidence" value="ECO:0007669"/>
    <property type="project" value="InterPro"/>
</dbReference>
<feature type="transmembrane region" description="Helical" evidence="1">
    <location>
        <begin position="326"/>
        <end position="345"/>
    </location>
</feature>
<keyword evidence="1" id="KW-0472">Membrane</keyword>
<feature type="transmembrane region" description="Helical" evidence="1">
    <location>
        <begin position="393"/>
        <end position="416"/>
    </location>
</feature>
<evidence type="ECO:0000313" key="3">
    <source>
        <dbReference type="Proteomes" id="UP000184512"/>
    </source>
</evidence>
<feature type="transmembrane region" description="Helical" evidence="1">
    <location>
        <begin position="24"/>
        <end position="46"/>
    </location>
</feature>
<feature type="transmembrane region" description="Helical" evidence="1">
    <location>
        <begin position="295"/>
        <end position="314"/>
    </location>
</feature>
<evidence type="ECO:0000256" key="1">
    <source>
        <dbReference type="SAM" id="Phobius"/>
    </source>
</evidence>
<feature type="transmembrane region" description="Helical" evidence="1">
    <location>
        <begin position="58"/>
        <end position="81"/>
    </location>
</feature>
<dbReference type="STRING" id="1123357.SAMN02745244_01154"/>
<dbReference type="OrthoDB" id="181905at2"/>
<keyword evidence="1" id="KW-0812">Transmembrane</keyword>
<protein>
    <submittedName>
        <fullName evidence="2">Glycoside/pentoside/hexuronide:cation symporter, GPH family</fullName>
    </submittedName>
</protein>
<feature type="transmembrane region" description="Helical" evidence="1">
    <location>
        <begin position="351"/>
        <end position="373"/>
    </location>
</feature>
<dbReference type="PANTHER" id="PTHR11328:SF24">
    <property type="entry name" value="MAJOR FACILITATOR SUPERFAMILY (MFS) PROFILE DOMAIN-CONTAINING PROTEIN"/>
    <property type="match status" value="1"/>
</dbReference>
<dbReference type="InterPro" id="IPR036259">
    <property type="entry name" value="MFS_trans_sf"/>
</dbReference>
<dbReference type="PANTHER" id="PTHR11328">
    <property type="entry name" value="MAJOR FACILITATOR SUPERFAMILY DOMAIN-CONTAINING PROTEIN"/>
    <property type="match status" value="1"/>
</dbReference>
<proteinExistence type="predicted"/>
<dbReference type="AlphaFoldDB" id="A0A1M6EB39"/>
<dbReference type="GO" id="GO:0008643">
    <property type="term" value="P:carbohydrate transport"/>
    <property type="evidence" value="ECO:0007669"/>
    <property type="project" value="InterPro"/>
</dbReference>
<dbReference type="SUPFAM" id="SSF103473">
    <property type="entry name" value="MFS general substrate transporter"/>
    <property type="match status" value="1"/>
</dbReference>
<dbReference type="RefSeq" id="WP_073186586.1">
    <property type="nucleotide sequence ID" value="NZ_FQZG01000016.1"/>
</dbReference>
<dbReference type="Pfam" id="PF13347">
    <property type="entry name" value="MFS_2"/>
    <property type="match status" value="1"/>
</dbReference>
<dbReference type="InterPro" id="IPR039672">
    <property type="entry name" value="MFS_2"/>
</dbReference>
<feature type="transmembrane region" description="Helical" evidence="1">
    <location>
        <begin position="436"/>
        <end position="457"/>
    </location>
</feature>
<keyword evidence="3" id="KW-1185">Reference proteome</keyword>
<sequence length="473" mass="51813">MSENTATVVDDPREKKYLKWYNKVGYGSGDVGGNVVYAFIAFFVMIYLTDTMGLNPGIIGTLIMASRIFDGISDIFFGSLIDKTNTRMGKARPWMFWAYFGCAAMIVAIFAVPPSLGDFAMYTWFFITYVLLNAVFFTANNIAYSTLTALITKNAEERVQMGSIRFVFAFGTSLLIQVSTVGLVQFFGGGAEAWRSVAIIFALVGLTVNTISVFSVRELPPEVLYARPDEDAEEEQETIAEDKPTLLASLKLLIANKYYLMIVLVFTLGQVVTAMLGMGIYFMTYILGDVNYFSTFAWAINVPMILTLLATPFVVKWARGIYWVNLYGYIIAFIGRALVIVAAFMGSIPLMLVFTAVGSIGMAPLQGTLNALIAEASEHTFMTKKKRIDGMMFSATSLGVKIGGGIGVAVTGWLLAASGYVGGAEVQPESAVTMIQFMYLWMPAIILAIVAVVLSRLKVESANKKPRRELAES</sequence>
<feature type="transmembrane region" description="Helical" evidence="1">
    <location>
        <begin position="164"/>
        <end position="187"/>
    </location>
</feature>
<gene>
    <name evidence="2" type="ORF">SAMN02745244_01154</name>
</gene>
<dbReference type="EMBL" id="FQZG01000016">
    <property type="protein sequence ID" value="SHI82579.1"/>
    <property type="molecule type" value="Genomic_DNA"/>
</dbReference>
<dbReference type="Gene3D" id="1.20.1250.20">
    <property type="entry name" value="MFS general substrate transporter like domains"/>
    <property type="match status" value="2"/>
</dbReference>
<accession>A0A1M6EB39</accession>
<evidence type="ECO:0000313" key="2">
    <source>
        <dbReference type="EMBL" id="SHI82579.1"/>
    </source>
</evidence>
<dbReference type="Proteomes" id="UP000184512">
    <property type="component" value="Unassembled WGS sequence"/>
</dbReference>
<dbReference type="NCBIfam" id="TIGR00792">
    <property type="entry name" value="gph"/>
    <property type="match status" value="1"/>
</dbReference>
<dbReference type="InterPro" id="IPR001927">
    <property type="entry name" value="Na/Gal_symport"/>
</dbReference>
<organism evidence="2 3">
    <name type="scientific">Tessaracoccus bendigoensis DSM 12906</name>
    <dbReference type="NCBI Taxonomy" id="1123357"/>
    <lineage>
        <taxon>Bacteria</taxon>
        <taxon>Bacillati</taxon>
        <taxon>Actinomycetota</taxon>
        <taxon>Actinomycetes</taxon>
        <taxon>Propionibacteriales</taxon>
        <taxon>Propionibacteriaceae</taxon>
        <taxon>Tessaracoccus</taxon>
    </lineage>
</organism>
<reference evidence="3" key="1">
    <citation type="submission" date="2016-11" db="EMBL/GenBank/DDBJ databases">
        <authorList>
            <person name="Varghese N."/>
            <person name="Submissions S."/>
        </authorList>
    </citation>
    <scope>NUCLEOTIDE SEQUENCE [LARGE SCALE GENOMIC DNA]</scope>
    <source>
        <strain evidence="3">DSM 12906</strain>
    </source>
</reference>